<evidence type="ECO:0000313" key="6">
    <source>
        <dbReference type="EMBL" id="KAK1604010.1"/>
    </source>
</evidence>
<dbReference type="GO" id="GO:0016788">
    <property type="term" value="F:hydrolase activity, acting on ester bonds"/>
    <property type="evidence" value="ECO:0007669"/>
    <property type="project" value="InterPro"/>
</dbReference>
<comment type="caution">
    <text evidence="6">The sequence shown here is derived from an EMBL/GenBank/DDBJ whole genome shotgun (WGS) entry which is preliminary data.</text>
</comment>
<feature type="signal peptide" evidence="5">
    <location>
        <begin position="1"/>
        <end position="37"/>
    </location>
</feature>
<feature type="chain" id="PRO_5042127709" description="GDSL esterase/lipase" evidence="5">
    <location>
        <begin position="38"/>
        <end position="399"/>
    </location>
</feature>
<dbReference type="EMBL" id="JAUUTY010000007">
    <property type="protein sequence ID" value="KAK1604010.1"/>
    <property type="molecule type" value="Genomic_DNA"/>
</dbReference>
<dbReference type="InterPro" id="IPR035669">
    <property type="entry name" value="SGNH_plant_lipase-like"/>
</dbReference>
<accession>A0AAD8VGL4</accession>
<dbReference type="Proteomes" id="UP001231189">
    <property type="component" value="Unassembled WGS sequence"/>
</dbReference>
<evidence type="ECO:0000256" key="3">
    <source>
        <dbReference type="ARBA" id="ARBA00022801"/>
    </source>
</evidence>
<dbReference type="Pfam" id="PF00657">
    <property type="entry name" value="Lipase_GDSL"/>
    <property type="match status" value="1"/>
</dbReference>
<reference evidence="6" key="1">
    <citation type="submission" date="2023-07" db="EMBL/GenBank/DDBJ databases">
        <title>A chromosome-level genome assembly of Lolium multiflorum.</title>
        <authorList>
            <person name="Chen Y."/>
            <person name="Copetti D."/>
            <person name="Kolliker R."/>
            <person name="Studer B."/>
        </authorList>
    </citation>
    <scope>NUCLEOTIDE SEQUENCE</scope>
    <source>
        <strain evidence="6">02402/16</strain>
        <tissue evidence="6">Leaf</tissue>
    </source>
</reference>
<dbReference type="InterPro" id="IPR036514">
    <property type="entry name" value="SGNH_hydro_sf"/>
</dbReference>
<evidence type="ECO:0000256" key="5">
    <source>
        <dbReference type="SAM" id="SignalP"/>
    </source>
</evidence>
<comment type="similarity">
    <text evidence="1">Belongs to the 'GDSL' lipolytic enzyme family.</text>
</comment>
<keyword evidence="2 5" id="KW-0732">Signal</keyword>
<dbReference type="SUPFAM" id="SSF52266">
    <property type="entry name" value="SGNH hydrolase"/>
    <property type="match status" value="1"/>
</dbReference>
<keyword evidence="3" id="KW-0378">Hydrolase</keyword>
<dbReference type="PANTHER" id="PTHR22835">
    <property type="entry name" value="ZINC FINGER FYVE DOMAIN CONTAINING PROTEIN"/>
    <property type="match status" value="1"/>
</dbReference>
<gene>
    <name evidence="6" type="ORF">QYE76_027683</name>
</gene>
<evidence type="ECO:0000256" key="4">
    <source>
        <dbReference type="ARBA" id="ARBA00023180"/>
    </source>
</evidence>
<evidence type="ECO:0000256" key="1">
    <source>
        <dbReference type="ARBA" id="ARBA00008668"/>
    </source>
</evidence>
<sequence length="399" mass="43609">MGLFSVHLEQKLMASSATKSVLAVVLLVLAVAQPSRADTACFTRLFSFGDSLTDTGNFRFVFPNDTLAPGLSFPYGETFFNQPTGRCSNGRLIVDFIASALGLPFVTPYWSGKSVEDFAHGANFAVAGATAMGPEFFWDRGYSAANAETVHLDTQMSWFRDLLHRLCPSDLSDCADMMSTSLFLVGEIGGNDYNCPLQSLMPFEMIRSFTPTVIDKISATITDLIELGAKTLLVPGNLPIGCSPVYLTTYKSNKTQYYEPETGCISWLNAFSRYHNKILVDELEKLRKIHPNVSIIYADYYAAAMEIFVSPKHFGIEDPLVACCGGVGPYGVSLTERCGQGEYSLCDDPQNYGSWDGIHPTEATYEAIANGLLRGSYTKPPISTNINSCGRPTDLFSSV</sequence>
<organism evidence="6 7">
    <name type="scientific">Lolium multiflorum</name>
    <name type="common">Italian ryegrass</name>
    <name type="synonym">Lolium perenne subsp. multiflorum</name>
    <dbReference type="NCBI Taxonomy" id="4521"/>
    <lineage>
        <taxon>Eukaryota</taxon>
        <taxon>Viridiplantae</taxon>
        <taxon>Streptophyta</taxon>
        <taxon>Embryophyta</taxon>
        <taxon>Tracheophyta</taxon>
        <taxon>Spermatophyta</taxon>
        <taxon>Magnoliopsida</taxon>
        <taxon>Liliopsida</taxon>
        <taxon>Poales</taxon>
        <taxon>Poaceae</taxon>
        <taxon>BOP clade</taxon>
        <taxon>Pooideae</taxon>
        <taxon>Poodae</taxon>
        <taxon>Poeae</taxon>
        <taxon>Poeae Chloroplast Group 2 (Poeae type)</taxon>
        <taxon>Loliodinae</taxon>
        <taxon>Loliinae</taxon>
        <taxon>Lolium</taxon>
    </lineage>
</organism>
<dbReference type="AlphaFoldDB" id="A0AAD8VGL4"/>
<keyword evidence="4" id="KW-0325">Glycoprotein</keyword>
<protein>
    <recommendedName>
        <fullName evidence="8">GDSL esterase/lipase</fullName>
    </recommendedName>
</protein>
<evidence type="ECO:0000313" key="7">
    <source>
        <dbReference type="Proteomes" id="UP001231189"/>
    </source>
</evidence>
<name>A0AAD8VGL4_LOLMU</name>
<keyword evidence="7" id="KW-1185">Reference proteome</keyword>
<dbReference type="PANTHER" id="PTHR22835:SF603">
    <property type="entry name" value="GDSL ESTERASE_LIPASE"/>
    <property type="match status" value="1"/>
</dbReference>
<evidence type="ECO:0008006" key="8">
    <source>
        <dbReference type="Google" id="ProtNLM"/>
    </source>
</evidence>
<proteinExistence type="inferred from homology"/>
<evidence type="ECO:0000256" key="2">
    <source>
        <dbReference type="ARBA" id="ARBA00022729"/>
    </source>
</evidence>
<dbReference type="InterPro" id="IPR001087">
    <property type="entry name" value="GDSL"/>
</dbReference>
<dbReference type="CDD" id="cd01837">
    <property type="entry name" value="SGNH_plant_lipase_like"/>
    <property type="match status" value="1"/>
</dbReference>
<dbReference type="Gene3D" id="3.40.50.1110">
    <property type="entry name" value="SGNH hydrolase"/>
    <property type="match status" value="1"/>
</dbReference>